<proteinExistence type="predicted"/>
<evidence type="ECO:0000313" key="2">
    <source>
        <dbReference type="Proteomes" id="UP000490939"/>
    </source>
</evidence>
<dbReference type="SUPFAM" id="SSF56784">
    <property type="entry name" value="HAD-like"/>
    <property type="match status" value="1"/>
</dbReference>
<dbReference type="PANTHER" id="PTHR28181:SF1">
    <property type="entry name" value="COLD TOLERANCE PROTEIN 1"/>
    <property type="match status" value="1"/>
</dbReference>
<name>A0A8H3VN69_VENIN</name>
<organism evidence="1 2">
    <name type="scientific">Venturia inaequalis</name>
    <name type="common">Apple scab fungus</name>
    <dbReference type="NCBI Taxonomy" id="5025"/>
    <lineage>
        <taxon>Eukaryota</taxon>
        <taxon>Fungi</taxon>
        <taxon>Dikarya</taxon>
        <taxon>Ascomycota</taxon>
        <taxon>Pezizomycotina</taxon>
        <taxon>Dothideomycetes</taxon>
        <taxon>Pleosporomycetidae</taxon>
        <taxon>Venturiales</taxon>
        <taxon>Venturiaceae</taxon>
        <taxon>Venturia</taxon>
    </lineage>
</organism>
<dbReference type="Proteomes" id="UP000490939">
    <property type="component" value="Unassembled WGS sequence"/>
</dbReference>
<comment type="caution">
    <text evidence="1">The sequence shown here is derived from an EMBL/GenBank/DDBJ whole genome shotgun (WGS) entry which is preliminary data.</text>
</comment>
<evidence type="ECO:0000313" key="1">
    <source>
        <dbReference type="EMBL" id="KAE9993392.1"/>
    </source>
</evidence>
<accession>A0A8H3VN69</accession>
<protein>
    <recommendedName>
        <fullName evidence="3">Haloacid dehalogenase-like hydrolase</fullName>
    </recommendedName>
</protein>
<reference evidence="1 2" key="1">
    <citation type="submission" date="2019-07" db="EMBL/GenBank/DDBJ databases">
        <title>Venturia inaequalis Genome Resource.</title>
        <authorList>
            <person name="Lichtner F.J."/>
        </authorList>
    </citation>
    <scope>NUCLEOTIDE SEQUENCE [LARGE SCALE GENOMIC DNA]</scope>
    <source>
        <strain evidence="1 2">DMI_063113</strain>
    </source>
</reference>
<evidence type="ECO:0008006" key="3">
    <source>
        <dbReference type="Google" id="ProtNLM"/>
    </source>
</evidence>
<dbReference type="InterPro" id="IPR036412">
    <property type="entry name" value="HAD-like_sf"/>
</dbReference>
<dbReference type="AlphaFoldDB" id="A0A8H3VN69"/>
<dbReference type="InterPro" id="IPR050849">
    <property type="entry name" value="HAD-like_hydrolase_phosphatase"/>
</dbReference>
<keyword evidence="2" id="KW-1185">Reference proteome</keyword>
<dbReference type="PANTHER" id="PTHR28181">
    <property type="entry name" value="UPF0655 PROTEIN YCR015C"/>
    <property type="match status" value="1"/>
</dbReference>
<gene>
    <name evidence="1" type="ORF">EG327_005379</name>
</gene>
<sequence length="315" mass="35659">MYSDLWPPIHVFLDWDGTITKRDTLEEVAKAGYSKNPTVQPWSHFVKAYLEDYRVHQESYTPTKDQRRTIKEESAWLESLLEVEMRSVERVRDAGLFLGVDENDMLDVAAEALENGNVQLREGWEDLFFSELSTRYAFRFRIVSVNWSANFIKGCIFHANAFSSVDITKPLVPITYFANEISSVDSATYGLDKDDVSVRTSADKVKMIEKALHEPAPGKIDTKEPITVYIGDSSTDFDALLYVDYGICVRDEPMGSGQKELAETLERVGVVVKPLSELELPSSSQGASTKTLWWANDLKEVSDFLSRILKTVKDC</sequence>
<dbReference type="InterPro" id="IPR023214">
    <property type="entry name" value="HAD_sf"/>
</dbReference>
<dbReference type="EMBL" id="WNWR01000031">
    <property type="protein sequence ID" value="KAE9993392.1"/>
    <property type="molecule type" value="Genomic_DNA"/>
</dbReference>
<dbReference type="Gene3D" id="3.40.50.1000">
    <property type="entry name" value="HAD superfamily/HAD-like"/>
    <property type="match status" value="1"/>
</dbReference>